<evidence type="ECO:0000313" key="1">
    <source>
        <dbReference type="EMBL" id="PIA63998.1"/>
    </source>
</evidence>
<protein>
    <submittedName>
        <fullName evidence="1">Uncharacterized protein</fullName>
    </submittedName>
</protein>
<evidence type="ECO:0000313" key="2">
    <source>
        <dbReference type="Proteomes" id="UP000230069"/>
    </source>
</evidence>
<dbReference type="FunCoup" id="A0A2G5F7J7">
    <property type="interactions" value="13"/>
</dbReference>
<dbReference type="Proteomes" id="UP000230069">
    <property type="component" value="Unassembled WGS sequence"/>
</dbReference>
<dbReference type="PANTHER" id="PTHR38360:SF1">
    <property type="entry name" value="F12P19.7"/>
    <property type="match status" value="1"/>
</dbReference>
<sequence>MSSSSSSSFNTFVQLLFLVCFRLFCLSGCFIGIVDGAAAVNVGNISKVLDAEEYRVYYGQTFKVIKNSIDGKSYLLIQNNSRMATRRKYCTGRIKSFVVPLSNYSVDSEDFPVSFFELLGLLGSLKGITSDKVASQCVLKSYMEGNIQIINKTDTQQLAQFAAHFVGKTDEQQACNSVTFIPFEENTPLQRAEWIKYLGVFANMEVRANQVYDAVKSNYMCLTKAAESKTTSFKPVVAWLDYNEGVWSFAKEPYKMKYVEDAGGENVDDSINKITYNISVPDDVDDFHAILCTVDVVIDETYIADPAQYTLATFLQNINVEDQSCFAFLTNQSVWRYDKRIQSSTATLDWLDGALSQPQLVLADLVEAFFPTGNYSTTYLRNLVKVEEVISINPQMCNRDSSTAMEPTIITCQ</sequence>
<organism evidence="1 2">
    <name type="scientific">Aquilegia coerulea</name>
    <name type="common">Rocky mountain columbine</name>
    <dbReference type="NCBI Taxonomy" id="218851"/>
    <lineage>
        <taxon>Eukaryota</taxon>
        <taxon>Viridiplantae</taxon>
        <taxon>Streptophyta</taxon>
        <taxon>Embryophyta</taxon>
        <taxon>Tracheophyta</taxon>
        <taxon>Spermatophyta</taxon>
        <taxon>Magnoliopsida</taxon>
        <taxon>Ranunculales</taxon>
        <taxon>Ranunculaceae</taxon>
        <taxon>Thalictroideae</taxon>
        <taxon>Aquilegia</taxon>
    </lineage>
</organism>
<reference evidence="1 2" key="1">
    <citation type="submission" date="2017-09" db="EMBL/GenBank/DDBJ databases">
        <title>WGS assembly of Aquilegia coerulea Goldsmith.</title>
        <authorList>
            <person name="Hodges S."/>
            <person name="Kramer E."/>
            <person name="Nordborg M."/>
            <person name="Tomkins J."/>
            <person name="Borevitz J."/>
            <person name="Derieg N."/>
            <person name="Yan J."/>
            <person name="Mihaltcheva S."/>
            <person name="Hayes R.D."/>
            <person name="Rokhsar D."/>
        </authorList>
    </citation>
    <scope>NUCLEOTIDE SEQUENCE [LARGE SCALE GENOMIC DNA]</scope>
    <source>
        <strain evidence="2">cv. Goldsmith</strain>
    </source>
</reference>
<dbReference type="SUPFAM" id="SSF53807">
    <property type="entry name" value="Helical backbone' metal receptor"/>
    <property type="match status" value="1"/>
</dbReference>
<dbReference type="STRING" id="218851.A0A2G5F7J7"/>
<dbReference type="PANTHER" id="PTHR38360">
    <property type="entry name" value="OS03G0120000 PROTEIN"/>
    <property type="match status" value="1"/>
</dbReference>
<dbReference type="InParanoid" id="A0A2G5F7J7"/>
<dbReference type="EMBL" id="KZ305019">
    <property type="protein sequence ID" value="PIA63998.1"/>
    <property type="molecule type" value="Genomic_DNA"/>
</dbReference>
<dbReference type="AlphaFoldDB" id="A0A2G5F7J7"/>
<keyword evidence="2" id="KW-1185">Reference proteome</keyword>
<dbReference type="OrthoDB" id="409848at2759"/>
<gene>
    <name evidence="1" type="ORF">AQUCO_00201356v1</name>
</gene>
<accession>A0A2G5F7J7</accession>
<name>A0A2G5F7J7_AQUCA</name>
<proteinExistence type="predicted"/>